<reference evidence="3" key="1">
    <citation type="submission" date="2017-05" db="EMBL/GenBank/DDBJ databases">
        <authorList>
            <person name="Sung H."/>
        </authorList>
    </citation>
    <scope>NUCLEOTIDE SEQUENCE [LARGE SCALE GENOMIC DNA]</scope>
    <source>
        <strain evidence="3">AR23208</strain>
    </source>
</reference>
<dbReference type="KEGG" id="tum:CBW65_10455"/>
<gene>
    <name evidence="2" type="ORF">CBW65_10455</name>
</gene>
<keyword evidence="3" id="KW-1185">Reference proteome</keyword>
<organism evidence="2 3">
    <name type="scientific">Tumebacillus avium</name>
    <dbReference type="NCBI Taxonomy" id="1903704"/>
    <lineage>
        <taxon>Bacteria</taxon>
        <taxon>Bacillati</taxon>
        <taxon>Bacillota</taxon>
        <taxon>Bacilli</taxon>
        <taxon>Bacillales</taxon>
        <taxon>Alicyclobacillaceae</taxon>
        <taxon>Tumebacillus</taxon>
    </lineage>
</organism>
<dbReference type="Gene3D" id="3.30.200.20">
    <property type="entry name" value="Phosphorylase Kinase, domain 1"/>
    <property type="match status" value="1"/>
</dbReference>
<dbReference type="Pfam" id="PF01636">
    <property type="entry name" value="APH"/>
    <property type="match status" value="1"/>
</dbReference>
<dbReference type="EMBL" id="CP021434">
    <property type="protein sequence ID" value="ARU61374.1"/>
    <property type="molecule type" value="Genomic_DNA"/>
</dbReference>
<dbReference type="InterPro" id="IPR011009">
    <property type="entry name" value="Kinase-like_dom_sf"/>
</dbReference>
<dbReference type="SUPFAM" id="SSF56112">
    <property type="entry name" value="Protein kinase-like (PK-like)"/>
    <property type="match status" value="1"/>
</dbReference>
<feature type="domain" description="Aminoglycoside phosphotransferase" evidence="1">
    <location>
        <begin position="104"/>
        <end position="245"/>
    </location>
</feature>
<proteinExistence type="predicted"/>
<dbReference type="Proteomes" id="UP000195437">
    <property type="component" value="Chromosome"/>
</dbReference>
<protein>
    <recommendedName>
        <fullName evidence="1">Aminoglycoside phosphotransferase domain-containing protein</fullName>
    </recommendedName>
</protein>
<dbReference type="Gene3D" id="1.10.510.10">
    <property type="entry name" value="Transferase(Phosphotransferase) domain 1"/>
    <property type="match status" value="1"/>
</dbReference>
<sequence>MVHSFFLGGKPMSANLTLSTATIAKVLHQLYGLSSRDIAFLPIGHDPNASVYQVTDIRNKKYFLKLIKGDIREVGVKIPYHLTSCGIEGVISPVIDKNQQLWMREEGYLWTLYPFIESQNGYQTVLSESQWVSFGQTLKAIHSLELPEELTQLLPREDFSSKWCEIVRGFDLQIKTNKFDDPISARLAVFWEEKRSEIIRLVENTERIGEQLKQHKFNYVLCHADLHPGNIVIDKNQNLLLVDWDSPIAAPKERDLMFIGGGHRFKHVDIDAFYRGYGETEINQVAVTYYRNERIVADIAADSTEILGEKGSQEDREVRLYLLSRQFEPNREVSVALDNS</sequence>
<dbReference type="Gene3D" id="1.20.58.840">
    <property type="match status" value="1"/>
</dbReference>
<evidence type="ECO:0000313" key="3">
    <source>
        <dbReference type="Proteomes" id="UP000195437"/>
    </source>
</evidence>
<dbReference type="InterPro" id="IPR002575">
    <property type="entry name" value="Aminoglycoside_PTrfase"/>
</dbReference>
<name>A0A1Y0IPW3_9BACL</name>
<accession>A0A1Y0IPW3</accession>
<dbReference type="AlphaFoldDB" id="A0A1Y0IPW3"/>
<evidence type="ECO:0000313" key="2">
    <source>
        <dbReference type="EMBL" id="ARU61374.1"/>
    </source>
</evidence>
<evidence type="ECO:0000259" key="1">
    <source>
        <dbReference type="Pfam" id="PF01636"/>
    </source>
</evidence>